<evidence type="ECO:0000313" key="4">
    <source>
        <dbReference type="EMBL" id="GGD35842.1"/>
    </source>
</evidence>
<dbReference type="GO" id="GO:0005737">
    <property type="term" value="C:cytoplasm"/>
    <property type="evidence" value="ECO:0007669"/>
    <property type="project" value="TreeGrafter"/>
</dbReference>
<dbReference type="SUPFAM" id="SSF53335">
    <property type="entry name" value="S-adenosyl-L-methionine-dependent methyltransferases"/>
    <property type="match status" value="1"/>
</dbReference>
<evidence type="ECO:0000256" key="3">
    <source>
        <dbReference type="ARBA" id="ARBA00030757"/>
    </source>
</evidence>
<evidence type="ECO:0000256" key="1">
    <source>
        <dbReference type="ARBA" id="ARBA00005369"/>
    </source>
</evidence>
<protein>
    <recommendedName>
        <fullName evidence="2">Protein-L-isoaspartate O-methyltransferase</fullName>
    </recommendedName>
    <alternativeName>
        <fullName evidence="3">Protein L-isoaspartyl methyltransferase</fullName>
    </alternativeName>
</protein>
<evidence type="ECO:0000313" key="5">
    <source>
        <dbReference type="Proteomes" id="UP000598997"/>
    </source>
</evidence>
<reference evidence="4 5" key="1">
    <citation type="journal article" date="2014" name="Int. J. Syst. Evol. Microbiol.">
        <title>Complete genome sequence of Corynebacterium casei LMG S-19264T (=DSM 44701T), isolated from a smear-ripened cheese.</title>
        <authorList>
            <consortium name="US DOE Joint Genome Institute (JGI-PGF)"/>
            <person name="Walter F."/>
            <person name="Albersmeier A."/>
            <person name="Kalinowski J."/>
            <person name="Ruckert C."/>
        </authorList>
    </citation>
    <scope>NUCLEOTIDE SEQUENCE [LARGE SCALE GENOMIC DNA]</scope>
    <source>
        <strain evidence="4 5">CGMCC 1.15358</strain>
    </source>
</reference>
<keyword evidence="5" id="KW-1185">Reference proteome</keyword>
<dbReference type="PANTHER" id="PTHR11579">
    <property type="entry name" value="PROTEIN-L-ISOASPARTATE O-METHYLTRANSFERASE"/>
    <property type="match status" value="1"/>
</dbReference>
<proteinExistence type="inferred from homology"/>
<dbReference type="GO" id="GO:0004719">
    <property type="term" value="F:protein-L-isoaspartate (D-aspartate) O-methyltransferase activity"/>
    <property type="evidence" value="ECO:0007669"/>
    <property type="project" value="InterPro"/>
</dbReference>
<dbReference type="Proteomes" id="UP000598997">
    <property type="component" value="Unassembled WGS sequence"/>
</dbReference>
<dbReference type="Pfam" id="PF01135">
    <property type="entry name" value="PCMT"/>
    <property type="match status" value="1"/>
</dbReference>
<dbReference type="RefSeq" id="WP_066764568.1">
    <property type="nucleotide sequence ID" value="NZ_BMIO01000002.1"/>
</dbReference>
<dbReference type="PANTHER" id="PTHR11579:SF18">
    <property type="entry name" value="PROTEIN-L-ISOASPARTATE O-METHYLTRANSFERASE"/>
    <property type="match status" value="1"/>
</dbReference>
<organism evidence="4 5">
    <name type="scientific">Croceicoccus pelagius</name>
    <dbReference type="NCBI Taxonomy" id="1703341"/>
    <lineage>
        <taxon>Bacteria</taxon>
        <taxon>Pseudomonadati</taxon>
        <taxon>Pseudomonadota</taxon>
        <taxon>Alphaproteobacteria</taxon>
        <taxon>Sphingomonadales</taxon>
        <taxon>Erythrobacteraceae</taxon>
        <taxon>Croceicoccus</taxon>
    </lineage>
</organism>
<comment type="caution">
    <text evidence="4">The sequence shown here is derived from an EMBL/GenBank/DDBJ whole genome shotgun (WGS) entry which is preliminary data.</text>
</comment>
<evidence type="ECO:0000256" key="2">
    <source>
        <dbReference type="ARBA" id="ARBA00013346"/>
    </source>
</evidence>
<dbReference type="Gene3D" id="3.40.50.150">
    <property type="entry name" value="Vaccinia Virus protein VP39"/>
    <property type="match status" value="1"/>
</dbReference>
<comment type="similarity">
    <text evidence="1">Belongs to the methyltransferase superfamily. L-isoaspartyl/D-aspartyl protein methyltransferase family.</text>
</comment>
<dbReference type="InterPro" id="IPR029063">
    <property type="entry name" value="SAM-dependent_MTases_sf"/>
</dbReference>
<accession>A0A916Y975</accession>
<sequence length="220" mass="22904">MASAAAPTAQTGDFARARRAMIDSQLRTSGINEPYLLDAIARVPREDFVPASARAVAYNDRQIPLGGGRVMTAPLSQARLLLEAKPALTDKVLLIGGGSGYLAAVLAPLVASLDVVESDDALAAMAPVKAGDWHSGDLAGGWKKGAPYDLVIIDGAAEQVPPAIAKQMAEDGRMVTGTVTRGVTRIAVGRRVDNSVVLDDVADISMPVLAEFAAPKGWSF</sequence>
<dbReference type="InterPro" id="IPR000682">
    <property type="entry name" value="PCMT"/>
</dbReference>
<name>A0A916Y975_9SPHN</name>
<gene>
    <name evidence="4" type="primary">pcm</name>
    <name evidence="4" type="ORF">GCM10010989_07480</name>
</gene>
<dbReference type="EMBL" id="BMIO01000002">
    <property type="protein sequence ID" value="GGD35842.1"/>
    <property type="molecule type" value="Genomic_DNA"/>
</dbReference>
<dbReference type="AlphaFoldDB" id="A0A916Y975"/>